<gene>
    <name evidence="2" type="ORF">Amon01_000531300</name>
</gene>
<feature type="compositionally biased region" description="Low complexity" evidence="1">
    <location>
        <begin position="666"/>
        <end position="683"/>
    </location>
</feature>
<evidence type="ECO:0000256" key="1">
    <source>
        <dbReference type="SAM" id="MobiDB-lite"/>
    </source>
</evidence>
<feature type="region of interest" description="Disordered" evidence="1">
    <location>
        <begin position="779"/>
        <end position="799"/>
    </location>
</feature>
<feature type="compositionally biased region" description="Polar residues" evidence="1">
    <location>
        <begin position="154"/>
        <end position="170"/>
    </location>
</feature>
<dbReference type="Proteomes" id="UP001165063">
    <property type="component" value="Unassembled WGS sequence"/>
</dbReference>
<feature type="region of interest" description="Disordered" evidence="1">
    <location>
        <begin position="1"/>
        <end position="22"/>
    </location>
</feature>
<dbReference type="InterPro" id="IPR014752">
    <property type="entry name" value="Arrestin-like_C"/>
</dbReference>
<dbReference type="Gene3D" id="2.60.40.640">
    <property type="match status" value="1"/>
</dbReference>
<dbReference type="EMBL" id="BSXU01002886">
    <property type="protein sequence ID" value="GMG39399.1"/>
    <property type="molecule type" value="Genomic_DNA"/>
</dbReference>
<feature type="compositionally biased region" description="Polar residues" evidence="1">
    <location>
        <begin position="1"/>
        <end position="14"/>
    </location>
</feature>
<feature type="compositionally biased region" description="Polar residues" evidence="1">
    <location>
        <begin position="642"/>
        <end position="661"/>
    </location>
</feature>
<feature type="region of interest" description="Disordered" evidence="1">
    <location>
        <begin position="154"/>
        <end position="189"/>
    </location>
</feature>
<feature type="compositionally biased region" description="Basic and acidic residues" evidence="1">
    <location>
        <begin position="789"/>
        <end position="799"/>
    </location>
</feature>
<reference evidence="2" key="1">
    <citation type="submission" date="2023-04" db="EMBL/GenBank/DDBJ databases">
        <title>Ambrosiozyma monospora NBRC 1965.</title>
        <authorList>
            <person name="Ichikawa N."/>
            <person name="Sato H."/>
            <person name="Tonouchi N."/>
        </authorList>
    </citation>
    <scope>NUCLEOTIDE SEQUENCE</scope>
    <source>
        <strain evidence="2">NBRC 1965</strain>
    </source>
</reference>
<feature type="region of interest" description="Disordered" evidence="1">
    <location>
        <begin position="632"/>
        <end position="683"/>
    </location>
</feature>
<accession>A0A9W6YUS4</accession>
<dbReference type="AlphaFoldDB" id="A0A9W6YUS4"/>
<evidence type="ECO:0000313" key="2">
    <source>
        <dbReference type="EMBL" id="GMG39399.1"/>
    </source>
</evidence>
<keyword evidence="3" id="KW-1185">Reference proteome</keyword>
<sequence length="799" mass="89563">MPMLTMPTTTAIMPSNTSATNSTQTSIYPSGLVSIDIEPSFTIKYPTQHRVFSPQFSDVQGSVKLKFLQDLRVLSVKATFIGLGRTYYRLVHIDTSESKRSTMDYYDNNLIFSLDDALFQSSTEEPHTSGNVNTSISHQQNPESLLNIVEVYDQSNPSPRSGEEQLQQQINDSDTNHNDNDDEQEPSGVGTFFAGGTDLDCNFNFAFPKRTKSIIPSSCSGFGVKKHDNCYVDVTYSILITIEYTNSDVVSTKVFSIPIHFQDGIACHLMDHPNNYKHYHSYTFRGKLKQLMPHPVTGELVPLEQTVGLVKKSKWRKVNKYDDPSRDVHLGLIVEIPTRVNFADTLKQIPIQFQSEHIKAFQDFKFRGESTKLGFFSIEEVHIDVIQSVEITNHKREKNYATKLVTPIYYFAVSEAPIECKPTIDIADFTFDERSGKFVYTTTLDSLLPPFRNSGGHYQIQKGSTIYEMMVISSISQGTPSQPKTIVGAANLNRFLHSSNSFRVRICLSNSQQKAYEPIWFEYYRNVRIIRHELASNLMQTGEANDGIFGDGFLHEIKWNLVHEKHTRIFEPEPVADALSTLQNFSFGHEAVQEEPEEGEDEELPPPFDEIDRDEVIEVSSTMENPSPVYQAVAPESHRRPSNTGVSNRYSTGIHSSSTSRFGALPMSVPSTPSSSGISHRSSTSTAVSSISAMSTDHNFEPLVTSMARHGSSATSIQLSQDPRNQPTTNSIIRTHSLVGSLLARRTSSPVQSVETAEEASFEQTLQNGYYGVNVTTENWSYDDGGDMGDLKKRELKPR</sequence>
<protein>
    <submittedName>
        <fullName evidence="2">Unnamed protein product</fullName>
    </submittedName>
</protein>
<proteinExistence type="predicted"/>
<comment type="caution">
    <text evidence="2">The sequence shown here is derived from an EMBL/GenBank/DDBJ whole genome shotgun (WGS) entry which is preliminary data.</text>
</comment>
<name>A0A9W6YUS4_AMBMO</name>
<evidence type="ECO:0000313" key="3">
    <source>
        <dbReference type="Proteomes" id="UP001165063"/>
    </source>
</evidence>
<organism evidence="2 3">
    <name type="scientific">Ambrosiozyma monospora</name>
    <name type="common">Yeast</name>
    <name type="synonym">Endomycopsis monosporus</name>
    <dbReference type="NCBI Taxonomy" id="43982"/>
    <lineage>
        <taxon>Eukaryota</taxon>
        <taxon>Fungi</taxon>
        <taxon>Dikarya</taxon>
        <taxon>Ascomycota</taxon>
        <taxon>Saccharomycotina</taxon>
        <taxon>Pichiomycetes</taxon>
        <taxon>Pichiales</taxon>
        <taxon>Pichiaceae</taxon>
        <taxon>Ambrosiozyma</taxon>
    </lineage>
</organism>